<dbReference type="PANTHER" id="PTHR13326:SF21">
    <property type="entry name" value="PSEUDOURIDYLATE SYNTHASE PUS7L"/>
    <property type="match status" value="1"/>
</dbReference>
<feature type="domain" description="TRUD" evidence="3">
    <location>
        <begin position="198"/>
        <end position="406"/>
    </location>
</feature>
<accession>A0ABP0HRT4</accession>
<protein>
    <submittedName>
        <fullName evidence="4">Multisubstrate pseudouridine synthase 7 (RNA pseudouridylate synthase 7) (RNA-uridine isomerase 7)</fullName>
    </submittedName>
</protein>
<dbReference type="NCBIfam" id="TIGR00094">
    <property type="entry name" value="tRNA_TruD_broad"/>
    <property type="match status" value="1"/>
</dbReference>
<evidence type="ECO:0000256" key="1">
    <source>
        <dbReference type="ARBA" id="ARBA00007953"/>
    </source>
</evidence>
<dbReference type="GO" id="GO:0016853">
    <property type="term" value="F:isomerase activity"/>
    <property type="evidence" value="ECO:0007669"/>
    <property type="project" value="UniProtKB-KW"/>
</dbReference>
<dbReference type="PANTHER" id="PTHR13326">
    <property type="entry name" value="TRNA PSEUDOURIDINE SYNTHASE D"/>
    <property type="match status" value="1"/>
</dbReference>
<dbReference type="InterPro" id="IPR020103">
    <property type="entry name" value="PsdUridine_synth_cat_dom_sf"/>
</dbReference>
<name>A0ABP0HRT4_9DINO</name>
<dbReference type="CDD" id="cd02576">
    <property type="entry name" value="PseudoU_synth_ScPUS7"/>
    <property type="match status" value="1"/>
</dbReference>
<proteinExistence type="inferred from homology"/>
<dbReference type="InterPro" id="IPR001656">
    <property type="entry name" value="PsdUridine_synth_TruD"/>
</dbReference>
<dbReference type="Proteomes" id="UP001642464">
    <property type="component" value="Unassembled WGS sequence"/>
</dbReference>
<dbReference type="InterPro" id="IPR011760">
    <property type="entry name" value="PsdUridine_synth_TruD_insert"/>
</dbReference>
<keyword evidence="5" id="KW-1185">Reference proteome</keyword>
<dbReference type="SUPFAM" id="SSF55120">
    <property type="entry name" value="Pseudouridine synthase"/>
    <property type="match status" value="1"/>
</dbReference>
<reference evidence="4 5" key="1">
    <citation type="submission" date="2024-02" db="EMBL/GenBank/DDBJ databases">
        <authorList>
            <person name="Chen Y."/>
            <person name="Shah S."/>
            <person name="Dougan E. K."/>
            <person name="Thang M."/>
            <person name="Chan C."/>
        </authorList>
    </citation>
    <scope>NUCLEOTIDE SEQUENCE [LARGE SCALE GENOMIC DNA]</scope>
</reference>
<dbReference type="PIRSF" id="PIRSF037016">
    <property type="entry name" value="Pseudouridin_synth_euk_prd"/>
    <property type="match status" value="1"/>
</dbReference>
<dbReference type="Pfam" id="PF01142">
    <property type="entry name" value="TruD"/>
    <property type="match status" value="1"/>
</dbReference>
<dbReference type="InterPro" id="IPR042214">
    <property type="entry name" value="TruD_catalytic"/>
</dbReference>
<dbReference type="Gene3D" id="3.30.2350.20">
    <property type="entry name" value="TruD, catalytic domain"/>
    <property type="match status" value="2"/>
</dbReference>
<evidence type="ECO:0000313" key="5">
    <source>
        <dbReference type="Proteomes" id="UP001642464"/>
    </source>
</evidence>
<evidence type="ECO:0000313" key="4">
    <source>
        <dbReference type="EMBL" id="CAK8992922.1"/>
    </source>
</evidence>
<dbReference type="EMBL" id="CAXAMM010001669">
    <property type="protein sequence ID" value="CAK8992922.1"/>
    <property type="molecule type" value="Genomic_DNA"/>
</dbReference>
<sequence length="491" mass="54927">MLHGSRCFRCFKPAEVGIGAFLGQHVGFRAEVQRFAFDFLVREQHHDGPARLSQECEVSDFVNFAKACDENCENSHVWFTLVKREHTTPEALNKIARALQLPAQTKAFSFCGMKDRWGITTQRGSFPTDALKDLRPVVFKDPNIKVGDLEWKASKARVGSHQGNCFTMVLRDVQSGTGGAQQTRQDIAESFQSLKATGFPNYFGMQRFGTGQRPSSEMGLSLLRQDHKEAVLVVLRSRARHGAALQAFLRAKEGCFNEALKMIPRSCLQEHAVLQHLAEDPDDFRGALKAIPRHLRLLWCRSLGSHIWNRVLSLRIQEGMMEPLAGDFIMDESGVRCLRPGEQNDTPLSDILLPVPGFECQRPQNDCADIYQRVLNEMRIDEEVFQKPEAEDEIWMAGNFRPAIGQPSQLGFHFIDHAPPSPLVPNDLEDGCHVDGSSQHDPLALVVDFCLPKSSYATMAVRELMKMDPLAKTGRAGGRGEIARFGSSWGP</sequence>
<keyword evidence="2 4" id="KW-0413">Isomerase</keyword>
<gene>
    <name evidence="4" type="ORF">SCF082_LOCUS3275</name>
</gene>
<organism evidence="4 5">
    <name type="scientific">Durusdinium trenchii</name>
    <dbReference type="NCBI Taxonomy" id="1381693"/>
    <lineage>
        <taxon>Eukaryota</taxon>
        <taxon>Sar</taxon>
        <taxon>Alveolata</taxon>
        <taxon>Dinophyceae</taxon>
        <taxon>Suessiales</taxon>
        <taxon>Symbiodiniaceae</taxon>
        <taxon>Durusdinium</taxon>
    </lineage>
</organism>
<comment type="similarity">
    <text evidence="1">Belongs to the pseudouridine synthase TruD family.</text>
</comment>
<dbReference type="PROSITE" id="PS50984">
    <property type="entry name" value="TRUD"/>
    <property type="match status" value="1"/>
</dbReference>
<evidence type="ECO:0000256" key="2">
    <source>
        <dbReference type="ARBA" id="ARBA00023235"/>
    </source>
</evidence>
<evidence type="ECO:0000259" key="3">
    <source>
        <dbReference type="PROSITE" id="PS50984"/>
    </source>
</evidence>
<comment type="caution">
    <text evidence="4">The sequence shown here is derived from an EMBL/GenBank/DDBJ whole genome shotgun (WGS) entry which is preliminary data.</text>
</comment>